<dbReference type="AlphaFoldDB" id="A0A6A6TMV3"/>
<dbReference type="EMBL" id="MU004303">
    <property type="protein sequence ID" value="KAF2659924.1"/>
    <property type="molecule type" value="Genomic_DNA"/>
</dbReference>
<gene>
    <name evidence="2" type="ORF">K491DRAFT_121832</name>
</gene>
<reference evidence="2" key="1">
    <citation type="journal article" date="2020" name="Stud. Mycol.">
        <title>101 Dothideomycetes genomes: a test case for predicting lifestyles and emergence of pathogens.</title>
        <authorList>
            <person name="Haridas S."/>
            <person name="Albert R."/>
            <person name="Binder M."/>
            <person name="Bloem J."/>
            <person name="Labutti K."/>
            <person name="Salamov A."/>
            <person name="Andreopoulos B."/>
            <person name="Baker S."/>
            <person name="Barry K."/>
            <person name="Bills G."/>
            <person name="Bluhm B."/>
            <person name="Cannon C."/>
            <person name="Castanera R."/>
            <person name="Culley D."/>
            <person name="Daum C."/>
            <person name="Ezra D."/>
            <person name="Gonzalez J."/>
            <person name="Henrissat B."/>
            <person name="Kuo A."/>
            <person name="Liang C."/>
            <person name="Lipzen A."/>
            <person name="Lutzoni F."/>
            <person name="Magnuson J."/>
            <person name="Mondo S."/>
            <person name="Nolan M."/>
            <person name="Ohm R."/>
            <person name="Pangilinan J."/>
            <person name="Park H.-J."/>
            <person name="Ramirez L."/>
            <person name="Alfaro M."/>
            <person name="Sun H."/>
            <person name="Tritt A."/>
            <person name="Yoshinaga Y."/>
            <person name="Zwiers L.-H."/>
            <person name="Turgeon B."/>
            <person name="Goodwin S."/>
            <person name="Spatafora J."/>
            <person name="Crous P."/>
            <person name="Grigoriev I."/>
        </authorList>
    </citation>
    <scope>NUCLEOTIDE SEQUENCE</scope>
    <source>
        <strain evidence="2">CBS 122681</strain>
    </source>
</reference>
<accession>A0A6A6TMV3</accession>
<organism evidence="2 3">
    <name type="scientific">Lophiostoma macrostomum CBS 122681</name>
    <dbReference type="NCBI Taxonomy" id="1314788"/>
    <lineage>
        <taxon>Eukaryota</taxon>
        <taxon>Fungi</taxon>
        <taxon>Dikarya</taxon>
        <taxon>Ascomycota</taxon>
        <taxon>Pezizomycotina</taxon>
        <taxon>Dothideomycetes</taxon>
        <taxon>Pleosporomycetidae</taxon>
        <taxon>Pleosporales</taxon>
        <taxon>Lophiostomataceae</taxon>
        <taxon>Lophiostoma</taxon>
    </lineage>
</organism>
<evidence type="ECO:0000256" key="1">
    <source>
        <dbReference type="SAM" id="MobiDB-lite"/>
    </source>
</evidence>
<name>A0A6A6TMV3_9PLEO</name>
<proteinExistence type="predicted"/>
<evidence type="ECO:0000313" key="3">
    <source>
        <dbReference type="Proteomes" id="UP000799324"/>
    </source>
</evidence>
<protein>
    <submittedName>
        <fullName evidence="2">Uncharacterized protein</fullName>
    </submittedName>
</protein>
<feature type="region of interest" description="Disordered" evidence="1">
    <location>
        <begin position="109"/>
        <end position="147"/>
    </location>
</feature>
<evidence type="ECO:0000313" key="2">
    <source>
        <dbReference type="EMBL" id="KAF2659924.1"/>
    </source>
</evidence>
<dbReference type="Proteomes" id="UP000799324">
    <property type="component" value="Unassembled WGS sequence"/>
</dbReference>
<keyword evidence="3" id="KW-1185">Reference proteome</keyword>
<sequence length="176" mass="18581">MPSSALGGLPCCCWQLGHLHDSLLACARFPGIDIARPRGFPGGEARGAVGDCTRRATPNTDGRLLLALTGCHASRSQLSLEESSPPPTALLRPETVASASDITLVNARGRQRSPGQLPPLAHSVQPGARTTDSHDSAQVLSSKRASGAWGLRKLARRREAGNPHCPDVLAWSRRDG</sequence>